<dbReference type="CDD" id="cd02440">
    <property type="entry name" value="AdoMet_MTases"/>
    <property type="match status" value="1"/>
</dbReference>
<feature type="domain" description="Methyltransferase" evidence="3">
    <location>
        <begin position="51"/>
        <end position="141"/>
    </location>
</feature>
<dbReference type="GO" id="GO:0008168">
    <property type="term" value="F:methyltransferase activity"/>
    <property type="evidence" value="ECO:0007669"/>
    <property type="project" value="UniProtKB-KW"/>
</dbReference>
<protein>
    <submittedName>
        <fullName evidence="4">Class I SAM-dependent methyltransferase</fullName>
    </submittedName>
</protein>
<dbReference type="InterPro" id="IPR041698">
    <property type="entry name" value="Methyltransf_25"/>
</dbReference>
<dbReference type="Proteomes" id="UP001156441">
    <property type="component" value="Unassembled WGS sequence"/>
</dbReference>
<evidence type="ECO:0000259" key="3">
    <source>
        <dbReference type="Pfam" id="PF13649"/>
    </source>
</evidence>
<dbReference type="PANTHER" id="PTHR43861">
    <property type="entry name" value="TRANS-ACONITATE 2-METHYLTRANSFERASE-RELATED"/>
    <property type="match status" value="1"/>
</dbReference>
<dbReference type="Pfam" id="PF13649">
    <property type="entry name" value="Methyltransf_25"/>
    <property type="match status" value="1"/>
</dbReference>
<evidence type="ECO:0000313" key="5">
    <source>
        <dbReference type="Proteomes" id="UP001156441"/>
    </source>
</evidence>
<dbReference type="EMBL" id="JAFFZE010000014">
    <property type="protein sequence ID" value="MCT2584997.1"/>
    <property type="molecule type" value="Genomic_DNA"/>
</dbReference>
<evidence type="ECO:0000313" key="4">
    <source>
        <dbReference type="EMBL" id="MCT2584997.1"/>
    </source>
</evidence>
<sequence length="221" mass="23552">MTWLSETRDSYDKIAAGYADETRDLLDRLRHVRAGVVLFADLVRAIGGGPVADVGCGPGHTTALLRELGTDAFGIDLSPAMIEIARREHPGARFEIGSMTDLDVADDSLAGVLAWWSLIHIPDEAVPGVLAQFHRVLRPGGVLAAGFHVGDDAKIGTEPTGAYGHRRQPSRVADWLRAAGFTVEAQHLLNPDEPKPGAILFARRPAASRGSGAHATREAGQ</sequence>
<dbReference type="InterPro" id="IPR029063">
    <property type="entry name" value="SAM-dependent_MTases_sf"/>
</dbReference>
<keyword evidence="1 4" id="KW-0489">Methyltransferase</keyword>
<gene>
    <name evidence="4" type="ORF">JT362_17930</name>
</gene>
<name>A0ABT2JAX4_9PSEU</name>
<comment type="caution">
    <text evidence="4">The sequence shown here is derived from an EMBL/GenBank/DDBJ whole genome shotgun (WGS) entry which is preliminary data.</text>
</comment>
<dbReference type="PANTHER" id="PTHR43861:SF1">
    <property type="entry name" value="TRANS-ACONITATE 2-METHYLTRANSFERASE"/>
    <property type="match status" value="1"/>
</dbReference>
<evidence type="ECO:0000256" key="2">
    <source>
        <dbReference type="ARBA" id="ARBA00022679"/>
    </source>
</evidence>
<keyword evidence="5" id="KW-1185">Reference proteome</keyword>
<dbReference type="Gene3D" id="3.40.50.150">
    <property type="entry name" value="Vaccinia Virus protein VP39"/>
    <property type="match status" value="1"/>
</dbReference>
<keyword evidence="2" id="KW-0808">Transferase</keyword>
<proteinExistence type="predicted"/>
<reference evidence="4 5" key="1">
    <citation type="submission" date="2021-02" db="EMBL/GenBank/DDBJ databases">
        <title>Actinophytocola xerophila sp. nov., isolated from soil of cotton cropping field.</title>
        <authorList>
            <person name="Huang R."/>
            <person name="Chen X."/>
            <person name="Ge X."/>
            <person name="Liu W."/>
        </authorList>
    </citation>
    <scope>NUCLEOTIDE SEQUENCE [LARGE SCALE GENOMIC DNA]</scope>
    <source>
        <strain evidence="4 5">S1-96</strain>
    </source>
</reference>
<dbReference type="GO" id="GO:0032259">
    <property type="term" value="P:methylation"/>
    <property type="evidence" value="ECO:0007669"/>
    <property type="project" value="UniProtKB-KW"/>
</dbReference>
<dbReference type="SUPFAM" id="SSF53335">
    <property type="entry name" value="S-adenosyl-L-methionine-dependent methyltransferases"/>
    <property type="match status" value="1"/>
</dbReference>
<evidence type="ECO:0000256" key="1">
    <source>
        <dbReference type="ARBA" id="ARBA00022603"/>
    </source>
</evidence>
<organism evidence="4 5">
    <name type="scientific">Actinophytocola gossypii</name>
    <dbReference type="NCBI Taxonomy" id="2812003"/>
    <lineage>
        <taxon>Bacteria</taxon>
        <taxon>Bacillati</taxon>
        <taxon>Actinomycetota</taxon>
        <taxon>Actinomycetes</taxon>
        <taxon>Pseudonocardiales</taxon>
        <taxon>Pseudonocardiaceae</taxon>
    </lineage>
</organism>
<dbReference type="RefSeq" id="WP_260192431.1">
    <property type="nucleotide sequence ID" value="NZ_JAFFZE010000014.1"/>
</dbReference>
<accession>A0ABT2JAX4</accession>